<reference evidence="1" key="2">
    <citation type="submission" date="2023-05" db="EMBL/GenBank/DDBJ databases">
        <authorList>
            <consortium name="Lawrence Berkeley National Laboratory"/>
            <person name="Steindorff A."/>
            <person name="Hensen N."/>
            <person name="Bonometti L."/>
            <person name="Westerberg I."/>
            <person name="Brannstrom I.O."/>
            <person name="Guillou S."/>
            <person name="Cros-Aarteil S."/>
            <person name="Calhoun S."/>
            <person name="Haridas S."/>
            <person name="Kuo A."/>
            <person name="Mondo S."/>
            <person name="Pangilinan J."/>
            <person name="Riley R."/>
            <person name="Labutti K."/>
            <person name="Andreopoulos B."/>
            <person name="Lipzen A."/>
            <person name="Chen C."/>
            <person name="Yanf M."/>
            <person name="Daum C."/>
            <person name="Ng V."/>
            <person name="Clum A."/>
            <person name="Ohm R."/>
            <person name="Martin F."/>
            <person name="Silar P."/>
            <person name="Natvig D."/>
            <person name="Lalanne C."/>
            <person name="Gautier V."/>
            <person name="Ament-Velasquez S.L."/>
            <person name="Kruys A."/>
            <person name="Hutchinson M.I."/>
            <person name="Powell A.J."/>
            <person name="Barry K."/>
            <person name="Miller A.N."/>
            <person name="Grigoriev I.V."/>
            <person name="Debuchy R."/>
            <person name="Gladieux P."/>
            <person name="Thoren M.H."/>
            <person name="Johannesson H."/>
        </authorList>
    </citation>
    <scope>NUCLEOTIDE SEQUENCE</scope>
    <source>
        <strain evidence="1">CBS 990.96</strain>
    </source>
</reference>
<proteinExistence type="predicted"/>
<sequence length="465" mass="52278">MINITFYSLSNKTSTNSPSYHILPQPSLYHGRTSSIILGHEPTGWDYDHENDPNAPTNIAEELEKLEPTHGHNDYSQLVAIPISDDEIEAASKIDYVKWKQENAAKPHKGFGFEFAEHSYLGDSLTLAWDDGKSYVAKNKPIKLPNGLEVTYGQINGLAGDFYGTVNPISDGRDLQDQRNRFLRAFYWLAQDTTRNPEEANKILSTLSVEVDMVQAALDKGQDPSSVYPKIPDVNIQLQALTLLRPAECPSYLNLAKINWDHFGQDARTAYNACHSVALQVAASGNLPLAYAMNAFGDHFLQDSFAAGHMRTPRRRLHDSVGAADLCAKFMHDEDNAIGLSVRSPIGRTWKTFGDKRLLDKEDISNKNEAWNAVRTSADEIYNAWKTKTVPQYPNYGAWNYAPILNQVKSIVAPLFRADGQRRADIRKRCQANYTNNYWYWSTALDLKASGLWDYPIKPTSDCPI</sequence>
<protein>
    <submittedName>
        <fullName evidence="1">Phosphatidylcholine-hydrolyzing phospholipase c</fullName>
    </submittedName>
</protein>
<evidence type="ECO:0000313" key="2">
    <source>
        <dbReference type="Proteomes" id="UP001301958"/>
    </source>
</evidence>
<dbReference type="CDD" id="cd22893">
    <property type="entry name" value="PlcA-like"/>
    <property type="match status" value="1"/>
</dbReference>
<organism evidence="1 2">
    <name type="scientific">Podospora fimiseda</name>
    <dbReference type="NCBI Taxonomy" id="252190"/>
    <lineage>
        <taxon>Eukaryota</taxon>
        <taxon>Fungi</taxon>
        <taxon>Dikarya</taxon>
        <taxon>Ascomycota</taxon>
        <taxon>Pezizomycotina</taxon>
        <taxon>Sordariomycetes</taxon>
        <taxon>Sordariomycetidae</taxon>
        <taxon>Sordariales</taxon>
        <taxon>Podosporaceae</taxon>
        <taxon>Podospora</taxon>
    </lineage>
</organism>
<dbReference type="InterPro" id="IPR049756">
    <property type="entry name" value="PlcA-like_dom"/>
</dbReference>
<keyword evidence="2" id="KW-1185">Reference proteome</keyword>
<dbReference type="Proteomes" id="UP001301958">
    <property type="component" value="Unassembled WGS sequence"/>
</dbReference>
<dbReference type="EMBL" id="MU865430">
    <property type="protein sequence ID" value="KAK4223340.1"/>
    <property type="molecule type" value="Genomic_DNA"/>
</dbReference>
<gene>
    <name evidence="1" type="ORF">QBC38DRAFT_459464</name>
</gene>
<name>A0AAN7GUF5_9PEZI</name>
<dbReference type="AlphaFoldDB" id="A0AAN7GUF5"/>
<evidence type="ECO:0000313" key="1">
    <source>
        <dbReference type="EMBL" id="KAK4223340.1"/>
    </source>
</evidence>
<accession>A0AAN7GUF5</accession>
<comment type="caution">
    <text evidence="1">The sequence shown here is derived from an EMBL/GenBank/DDBJ whole genome shotgun (WGS) entry which is preliminary data.</text>
</comment>
<reference evidence="1" key="1">
    <citation type="journal article" date="2023" name="Mol. Phylogenet. Evol.">
        <title>Genome-scale phylogeny and comparative genomics of the fungal order Sordariales.</title>
        <authorList>
            <person name="Hensen N."/>
            <person name="Bonometti L."/>
            <person name="Westerberg I."/>
            <person name="Brannstrom I.O."/>
            <person name="Guillou S."/>
            <person name="Cros-Aarteil S."/>
            <person name="Calhoun S."/>
            <person name="Haridas S."/>
            <person name="Kuo A."/>
            <person name="Mondo S."/>
            <person name="Pangilinan J."/>
            <person name="Riley R."/>
            <person name="LaButti K."/>
            <person name="Andreopoulos B."/>
            <person name="Lipzen A."/>
            <person name="Chen C."/>
            <person name="Yan M."/>
            <person name="Daum C."/>
            <person name="Ng V."/>
            <person name="Clum A."/>
            <person name="Steindorff A."/>
            <person name="Ohm R.A."/>
            <person name="Martin F."/>
            <person name="Silar P."/>
            <person name="Natvig D.O."/>
            <person name="Lalanne C."/>
            <person name="Gautier V."/>
            <person name="Ament-Velasquez S.L."/>
            <person name="Kruys A."/>
            <person name="Hutchinson M.I."/>
            <person name="Powell A.J."/>
            <person name="Barry K."/>
            <person name="Miller A.N."/>
            <person name="Grigoriev I.V."/>
            <person name="Debuchy R."/>
            <person name="Gladieux P."/>
            <person name="Hiltunen Thoren M."/>
            <person name="Johannesson H."/>
        </authorList>
    </citation>
    <scope>NUCLEOTIDE SEQUENCE</scope>
    <source>
        <strain evidence="1">CBS 990.96</strain>
    </source>
</reference>